<evidence type="ECO:0000313" key="4">
    <source>
        <dbReference type="Proteomes" id="UP000252914"/>
    </source>
</evidence>
<keyword evidence="4" id="KW-1185">Reference proteome</keyword>
<dbReference type="RefSeq" id="WP_114021838.1">
    <property type="nucleotide sequence ID" value="NZ_QOIN01000040.1"/>
</dbReference>
<dbReference type="SUPFAM" id="SSF53474">
    <property type="entry name" value="alpha/beta-Hydrolases"/>
    <property type="match status" value="1"/>
</dbReference>
<sequence length="419" mass="44155">MTYFSALGNPLSGSGLPPSGAPGSTAWRALLALAVVLVLLATTGWTAVRKHHANAGPRAAALLAWEKGSFAGRPLPDPDASAGRISRYFARLDAAQRRTLAERYPLVVGNLAGAPVKLRYRANHTALKQARAVETRRMTDERLTDEGRQDAGRRMHRFTSMLDDGRQILAFDPTGRGRAAEVFGDLEHAKRVSVVVPGVDTELLTFEKSAREYSAPAGMARALQNQQRAEAPGVRTATIAWADYTAPVGLGVDAASGELAQDGAVRLNRLVRTLPVASDEASPKVSLLCHSYGSVVCGLAADRLPHSVTDIAVAGSPGMRADSASELGTGAHVWAMRDRDDWIADVPHMDVGGLGHGADPVADGFGARRLSAAGAVGHTGYFVPHTRSLHNLAAVGTGSYGDVTCAPSDPECSFVPEPH</sequence>
<feature type="domain" description="DUF1023" evidence="2">
    <location>
        <begin position="172"/>
        <end position="350"/>
    </location>
</feature>
<keyword evidence="1" id="KW-0472">Membrane</keyword>
<dbReference type="Proteomes" id="UP000252914">
    <property type="component" value="Unassembled WGS sequence"/>
</dbReference>
<evidence type="ECO:0000259" key="2">
    <source>
        <dbReference type="Pfam" id="PF06259"/>
    </source>
</evidence>
<evidence type="ECO:0000256" key="1">
    <source>
        <dbReference type="SAM" id="Phobius"/>
    </source>
</evidence>
<keyword evidence="1" id="KW-0812">Transmembrane</keyword>
<dbReference type="EMBL" id="QOIN01000040">
    <property type="protein sequence ID" value="RCG24268.1"/>
    <property type="molecule type" value="Genomic_DNA"/>
</dbReference>
<feature type="transmembrane region" description="Helical" evidence="1">
    <location>
        <begin position="26"/>
        <end position="48"/>
    </location>
</feature>
<name>A0A367F1K9_9ACTN</name>
<evidence type="ECO:0000313" key="3">
    <source>
        <dbReference type="EMBL" id="RCG24268.1"/>
    </source>
</evidence>
<dbReference type="Pfam" id="PF06259">
    <property type="entry name" value="Abhydrolase_8"/>
    <property type="match status" value="1"/>
</dbReference>
<dbReference type="AlphaFoldDB" id="A0A367F1K9"/>
<accession>A0A367F1K9</accession>
<reference evidence="3 4" key="1">
    <citation type="submission" date="2018-06" db="EMBL/GenBank/DDBJ databases">
        <title>Streptomyces reniochalinae sp. nov. and Streptomyces diacarnus sp. nov. from marine sponges.</title>
        <authorList>
            <person name="Li L."/>
        </authorList>
    </citation>
    <scope>NUCLEOTIDE SEQUENCE [LARGE SCALE GENOMIC DNA]</scope>
    <source>
        <strain evidence="3 4">LHW51701</strain>
    </source>
</reference>
<organism evidence="3 4">
    <name type="scientific">Streptomyces diacarni</name>
    <dbReference type="NCBI Taxonomy" id="2800381"/>
    <lineage>
        <taxon>Bacteria</taxon>
        <taxon>Bacillati</taxon>
        <taxon>Actinomycetota</taxon>
        <taxon>Actinomycetes</taxon>
        <taxon>Kitasatosporales</taxon>
        <taxon>Streptomycetaceae</taxon>
        <taxon>Streptomyces</taxon>
    </lineage>
</organism>
<protein>
    <recommendedName>
        <fullName evidence="2">DUF1023 domain-containing protein</fullName>
    </recommendedName>
</protein>
<gene>
    <name evidence="3" type="ORF">DTL70_11650</name>
</gene>
<keyword evidence="1" id="KW-1133">Transmembrane helix</keyword>
<comment type="caution">
    <text evidence="3">The sequence shown here is derived from an EMBL/GenBank/DDBJ whole genome shotgun (WGS) entry which is preliminary data.</text>
</comment>
<dbReference type="InterPro" id="IPR029058">
    <property type="entry name" value="AB_hydrolase_fold"/>
</dbReference>
<proteinExistence type="predicted"/>
<dbReference type="InterPro" id="IPR010427">
    <property type="entry name" value="DUF1023"/>
</dbReference>